<dbReference type="EMBL" id="PCRX01000023">
    <property type="protein sequence ID" value="PIP29055.1"/>
    <property type="molecule type" value="Genomic_DNA"/>
</dbReference>
<organism evidence="1 2">
    <name type="scientific">Candidatus Kuenenbacteria bacterium CG23_combo_of_CG06-09_8_20_14_all_39_39</name>
    <dbReference type="NCBI Taxonomy" id="1974623"/>
    <lineage>
        <taxon>Bacteria</taxon>
        <taxon>Candidatus Kueneniibacteriota</taxon>
    </lineage>
</organism>
<comment type="caution">
    <text evidence="1">The sequence shown here is derived from an EMBL/GenBank/DDBJ whole genome shotgun (WGS) entry which is preliminary data.</text>
</comment>
<sequence>MFFGLTLGLHSLPRVRGVGLWSQLEVRDDIKMPQDKEIYYLDCQTGDGQLISSFTNPTASSFNLDGHMANYFDLDFFRIKNFGPDSYIFER</sequence>
<proteinExistence type="predicted"/>
<name>A0A2G9Z7C7_9BACT</name>
<protein>
    <submittedName>
        <fullName evidence="1">Uncharacterized protein</fullName>
    </submittedName>
</protein>
<accession>A0A2G9Z7C7</accession>
<dbReference type="AlphaFoldDB" id="A0A2G9Z7C7"/>
<reference evidence="1 2" key="1">
    <citation type="submission" date="2017-09" db="EMBL/GenBank/DDBJ databases">
        <title>Depth-based differentiation of microbial function through sediment-hosted aquifers and enrichment of novel symbionts in the deep terrestrial subsurface.</title>
        <authorList>
            <person name="Probst A.J."/>
            <person name="Ladd B."/>
            <person name="Jarett J.K."/>
            <person name="Geller-Mcgrath D.E."/>
            <person name="Sieber C.M."/>
            <person name="Emerson J.B."/>
            <person name="Anantharaman K."/>
            <person name="Thomas B.C."/>
            <person name="Malmstrom R."/>
            <person name="Stieglmeier M."/>
            <person name="Klingl A."/>
            <person name="Woyke T."/>
            <person name="Ryan C.M."/>
            <person name="Banfield J.F."/>
        </authorList>
    </citation>
    <scope>NUCLEOTIDE SEQUENCE [LARGE SCALE GENOMIC DNA]</scope>
    <source>
        <strain evidence="1">CG23_combo_of_CG06-09_8_20_14_all_39_39</strain>
    </source>
</reference>
<dbReference type="Proteomes" id="UP000231235">
    <property type="component" value="Unassembled WGS sequence"/>
</dbReference>
<evidence type="ECO:0000313" key="2">
    <source>
        <dbReference type="Proteomes" id="UP000231235"/>
    </source>
</evidence>
<gene>
    <name evidence="1" type="ORF">COX28_01230</name>
</gene>
<evidence type="ECO:0000313" key="1">
    <source>
        <dbReference type="EMBL" id="PIP29055.1"/>
    </source>
</evidence>